<protein>
    <submittedName>
        <fullName evidence="1">Uncharacterized protein</fullName>
    </submittedName>
</protein>
<dbReference type="VEuPathDB" id="TriTrypDB:BCY84_09844"/>
<gene>
    <name evidence="1" type="ORF">ECC02_009900</name>
</gene>
<dbReference type="VEuPathDB" id="TriTrypDB:ECC02_009900"/>
<organism evidence="1 2">
    <name type="scientific">Trypanosoma cruzi</name>
    <dbReference type="NCBI Taxonomy" id="5693"/>
    <lineage>
        <taxon>Eukaryota</taxon>
        <taxon>Discoba</taxon>
        <taxon>Euglenozoa</taxon>
        <taxon>Kinetoplastea</taxon>
        <taxon>Metakinetoplastina</taxon>
        <taxon>Trypanosomatida</taxon>
        <taxon>Trypanosomatidae</taxon>
        <taxon>Trypanosoma</taxon>
        <taxon>Schizotrypanum</taxon>
    </lineage>
</organism>
<name>A0A7J6XSW1_TRYCR</name>
<reference evidence="1 2" key="1">
    <citation type="journal article" date="2019" name="Genome Biol. Evol.">
        <title>Nanopore Sequencing Significantly Improves Genome Assembly of the Protozoan Parasite Trypanosoma cruzi.</title>
        <authorList>
            <person name="Diaz-Viraque F."/>
            <person name="Pita S."/>
            <person name="Greif G."/>
            <person name="de Souza R.C.M."/>
            <person name="Iraola G."/>
            <person name="Robello C."/>
        </authorList>
    </citation>
    <scope>NUCLEOTIDE SEQUENCE [LARGE SCALE GENOMIC DNA]</scope>
    <source>
        <strain evidence="1 2">Berenice</strain>
    </source>
</reference>
<dbReference type="AlphaFoldDB" id="A0A7J6XSW1"/>
<accession>A0A7J6XSW1</accession>
<dbReference type="Proteomes" id="UP000583944">
    <property type="component" value="Unassembled WGS sequence"/>
</dbReference>
<comment type="caution">
    <text evidence="1">The sequence shown here is derived from an EMBL/GenBank/DDBJ whole genome shotgun (WGS) entry which is preliminary data.</text>
</comment>
<dbReference type="EMBL" id="JABDHM010000145">
    <property type="protein sequence ID" value="KAF5217256.1"/>
    <property type="molecule type" value="Genomic_DNA"/>
</dbReference>
<sequence length="205" mass="24133">MLIPGRRRTGQHRHKPLKSRLALMKASTVIHLLLQSQDYKGRISQGHQVWAPLRTRKRKPETVQLRPLRKSNQTTRTMWYIPKVRKARQSHKVVRAVPRKRKIIKPKMLPRPRRIPQRHQPRPLQHRHQVLQLQRHQPRRPPAHRHVFVKPTTASAALRGCVPRCCSPYPRWRTPLWAEEVHAGCACQHSTTGICARPLWSDLNK</sequence>
<proteinExistence type="predicted"/>
<evidence type="ECO:0000313" key="1">
    <source>
        <dbReference type="EMBL" id="KAF5217256.1"/>
    </source>
</evidence>
<evidence type="ECO:0000313" key="2">
    <source>
        <dbReference type="Proteomes" id="UP000583944"/>
    </source>
</evidence>